<protein>
    <submittedName>
        <fullName evidence="2">Uncharacterized protein</fullName>
    </submittedName>
</protein>
<dbReference type="EMBL" id="MCGE01000017">
    <property type="protein sequence ID" value="ORZ13277.1"/>
    <property type="molecule type" value="Genomic_DNA"/>
</dbReference>
<reference evidence="2 3" key="1">
    <citation type="submission" date="2016-07" db="EMBL/GenBank/DDBJ databases">
        <title>Pervasive Adenine N6-methylation of Active Genes in Fungi.</title>
        <authorList>
            <consortium name="DOE Joint Genome Institute"/>
            <person name="Mondo S.J."/>
            <person name="Dannebaum R.O."/>
            <person name="Kuo R.C."/>
            <person name="Labutti K."/>
            <person name="Haridas S."/>
            <person name="Kuo A."/>
            <person name="Salamov A."/>
            <person name="Ahrendt S.R."/>
            <person name="Lipzen A."/>
            <person name="Sullivan W."/>
            <person name="Andreopoulos W.B."/>
            <person name="Clum A."/>
            <person name="Lindquist E."/>
            <person name="Daum C."/>
            <person name="Ramamoorthy G.K."/>
            <person name="Gryganskyi A."/>
            <person name="Culley D."/>
            <person name="Magnuson J.K."/>
            <person name="James T.Y."/>
            <person name="O'Malley M.A."/>
            <person name="Stajich J.E."/>
            <person name="Spatafora J.W."/>
            <person name="Visel A."/>
            <person name="Grigoriev I.V."/>
        </authorList>
    </citation>
    <scope>NUCLEOTIDE SEQUENCE [LARGE SCALE GENOMIC DNA]</scope>
    <source>
        <strain evidence="2 3">NRRL 1336</strain>
    </source>
</reference>
<organism evidence="2 3">
    <name type="scientific">Absidia repens</name>
    <dbReference type="NCBI Taxonomy" id="90262"/>
    <lineage>
        <taxon>Eukaryota</taxon>
        <taxon>Fungi</taxon>
        <taxon>Fungi incertae sedis</taxon>
        <taxon>Mucoromycota</taxon>
        <taxon>Mucoromycotina</taxon>
        <taxon>Mucoromycetes</taxon>
        <taxon>Mucorales</taxon>
        <taxon>Cunninghamellaceae</taxon>
        <taxon>Absidia</taxon>
    </lineage>
</organism>
<comment type="caution">
    <text evidence="2">The sequence shown here is derived from an EMBL/GenBank/DDBJ whole genome shotgun (WGS) entry which is preliminary data.</text>
</comment>
<dbReference type="Proteomes" id="UP000193560">
    <property type="component" value="Unassembled WGS sequence"/>
</dbReference>
<name>A0A1X2IBF7_9FUNG</name>
<dbReference type="AlphaFoldDB" id="A0A1X2IBF7"/>
<keyword evidence="3" id="KW-1185">Reference proteome</keyword>
<accession>A0A1X2IBF7</accession>
<evidence type="ECO:0000313" key="2">
    <source>
        <dbReference type="EMBL" id="ORZ13277.1"/>
    </source>
</evidence>
<sequence length="334" mass="38841">MQQTHHHNASATFMENGALREKGIMYKFLKYFGNQRIQDDTYSNILPLRINTPKIPPPKLHLHLTSMNSHHIKCSHQIKLHTVPSHGTHFTNNDMPAYQPMENHRDHSGRPLWRYPNRKKKEMTTATSTATVTVMMTKLLNIYLDQYHSWHLHQRHHHPLQLFLVGILYNNPKRIALKCLQVMMGSQYQIGNLAWIQQKTSNSHLVHTNSFENDSNKTENPSSTQLRQHTIVLDIDTVGMKVIERAQINFSRHSNINLQRRQDIYKILDLNSKHQSAAFLNIDDQVSRQRMVDNMTTDEHVEKYKRLSSSSSSSSNTGKLNFYGNRKYQNGSAL</sequence>
<evidence type="ECO:0000313" key="3">
    <source>
        <dbReference type="Proteomes" id="UP000193560"/>
    </source>
</evidence>
<feature type="region of interest" description="Disordered" evidence="1">
    <location>
        <begin position="302"/>
        <end position="323"/>
    </location>
</feature>
<proteinExistence type="predicted"/>
<evidence type="ECO:0000256" key="1">
    <source>
        <dbReference type="SAM" id="MobiDB-lite"/>
    </source>
</evidence>
<gene>
    <name evidence="2" type="ORF">BCR42DRAFT_73798</name>
</gene>